<gene>
    <name evidence="3" type="ORF">CDV36_010543</name>
</gene>
<dbReference type="Proteomes" id="UP000277212">
    <property type="component" value="Unassembled WGS sequence"/>
</dbReference>
<keyword evidence="2" id="KW-0732">Signal</keyword>
<evidence type="ECO:0000256" key="1">
    <source>
        <dbReference type="SAM" id="MobiDB-lite"/>
    </source>
</evidence>
<sequence>MPSAKSFAVAALAASGVHAGACKPGSSSTALAATTTTEPISSSTTAEISTTITEAPTTTTASTTETSLCTAYTLKDDTGELNCGIVGRDAREGLPDGDSTSLEDCAKSCIEDLTSDESCKLFEYTPDESSGVDVCKRYADYFFTTDETGSSRYYEPGCFECVRGESNPRGGRGGIRGGGRRRRRR</sequence>
<name>A0A3M2RWZ2_9HYPO</name>
<evidence type="ECO:0000256" key="2">
    <source>
        <dbReference type="SAM" id="SignalP"/>
    </source>
</evidence>
<proteinExistence type="predicted"/>
<reference evidence="3 4" key="1">
    <citation type="submission" date="2017-06" db="EMBL/GenBank/DDBJ databases">
        <title>Comparative genomic analysis of Ambrosia Fusariam Clade fungi.</title>
        <authorList>
            <person name="Stajich J.E."/>
            <person name="Carrillo J."/>
            <person name="Kijimoto T."/>
            <person name="Eskalen A."/>
            <person name="O'Donnell K."/>
            <person name="Kasson M."/>
        </authorList>
    </citation>
    <scope>NUCLEOTIDE SEQUENCE [LARGE SCALE GENOMIC DNA]</scope>
    <source>
        <strain evidence="3">UCR3666</strain>
    </source>
</reference>
<protein>
    <recommendedName>
        <fullName evidence="5">Apple domain-containing protein</fullName>
    </recommendedName>
</protein>
<feature type="chain" id="PRO_5017970189" description="Apple domain-containing protein" evidence="2">
    <location>
        <begin position="20"/>
        <end position="185"/>
    </location>
</feature>
<evidence type="ECO:0000313" key="4">
    <source>
        <dbReference type="Proteomes" id="UP000277212"/>
    </source>
</evidence>
<feature type="signal peptide" evidence="2">
    <location>
        <begin position="1"/>
        <end position="19"/>
    </location>
</feature>
<feature type="region of interest" description="Disordered" evidence="1">
    <location>
        <begin position="164"/>
        <end position="185"/>
    </location>
</feature>
<keyword evidence="4" id="KW-1185">Reference proteome</keyword>
<comment type="caution">
    <text evidence="3">The sequence shown here is derived from an EMBL/GenBank/DDBJ whole genome shotgun (WGS) entry which is preliminary data.</text>
</comment>
<accession>A0A3M2RWZ2</accession>
<dbReference type="AlphaFoldDB" id="A0A3M2RWZ2"/>
<organism evidence="3 4">
    <name type="scientific">Fusarium kuroshium</name>
    <dbReference type="NCBI Taxonomy" id="2010991"/>
    <lineage>
        <taxon>Eukaryota</taxon>
        <taxon>Fungi</taxon>
        <taxon>Dikarya</taxon>
        <taxon>Ascomycota</taxon>
        <taxon>Pezizomycotina</taxon>
        <taxon>Sordariomycetes</taxon>
        <taxon>Hypocreomycetidae</taxon>
        <taxon>Hypocreales</taxon>
        <taxon>Nectriaceae</taxon>
        <taxon>Fusarium</taxon>
        <taxon>Fusarium solani species complex</taxon>
    </lineage>
</organism>
<evidence type="ECO:0008006" key="5">
    <source>
        <dbReference type="Google" id="ProtNLM"/>
    </source>
</evidence>
<feature type="region of interest" description="Disordered" evidence="1">
    <location>
        <begin position="19"/>
        <end position="47"/>
    </location>
</feature>
<dbReference type="EMBL" id="NKUJ01000227">
    <property type="protein sequence ID" value="RMJ09827.1"/>
    <property type="molecule type" value="Genomic_DNA"/>
</dbReference>
<dbReference type="OrthoDB" id="5101281at2759"/>
<evidence type="ECO:0000313" key="3">
    <source>
        <dbReference type="EMBL" id="RMJ09827.1"/>
    </source>
</evidence>